<reference evidence="2 3" key="1">
    <citation type="journal article" date="2013" name="Mar. Genomics">
        <title>Expression of sulfatases in Rhodopirellula baltica and the diversity of sulfatases in the genus Rhodopirellula.</title>
        <authorList>
            <person name="Wegner C.E."/>
            <person name="Richter-Heitmann T."/>
            <person name="Klindworth A."/>
            <person name="Klockow C."/>
            <person name="Richter M."/>
            <person name="Achstetter T."/>
            <person name="Glockner F.O."/>
            <person name="Harder J."/>
        </authorList>
    </citation>
    <scope>NUCLEOTIDE SEQUENCE [LARGE SCALE GENOMIC DNA]</scope>
    <source>
        <strain evidence="2 3">WH47</strain>
    </source>
</reference>
<gene>
    <name evidence="2" type="ORF">RBWH47_05777</name>
</gene>
<comment type="caution">
    <text evidence="2">The sequence shown here is derived from an EMBL/GenBank/DDBJ whole genome shotgun (WGS) entry which is preliminary data.</text>
</comment>
<dbReference type="InterPro" id="IPR006121">
    <property type="entry name" value="HMA_dom"/>
</dbReference>
<dbReference type="InterPro" id="IPR036163">
    <property type="entry name" value="HMA_dom_sf"/>
</dbReference>
<dbReference type="AlphaFoldDB" id="F2APX5"/>
<dbReference type="RefSeq" id="WP_007325686.1">
    <property type="nucleotide sequence ID" value="NZ_AFAR01000097.1"/>
</dbReference>
<dbReference type="Gene3D" id="3.30.70.100">
    <property type="match status" value="1"/>
</dbReference>
<protein>
    <recommendedName>
        <fullName evidence="1">HMA domain-containing protein</fullName>
    </recommendedName>
</protein>
<proteinExistence type="predicted"/>
<dbReference type="SUPFAM" id="SSF55008">
    <property type="entry name" value="HMA, heavy metal-associated domain"/>
    <property type="match status" value="1"/>
</dbReference>
<organism evidence="2 3">
    <name type="scientific">Rhodopirellula baltica WH47</name>
    <dbReference type="NCBI Taxonomy" id="991778"/>
    <lineage>
        <taxon>Bacteria</taxon>
        <taxon>Pseudomonadati</taxon>
        <taxon>Planctomycetota</taxon>
        <taxon>Planctomycetia</taxon>
        <taxon>Pirellulales</taxon>
        <taxon>Pirellulaceae</taxon>
        <taxon>Rhodopirellula</taxon>
    </lineage>
</organism>
<dbReference type="Proteomes" id="UP000006222">
    <property type="component" value="Unassembled WGS sequence"/>
</dbReference>
<sequence>MKDLTMMFGSKRNGLGLAGLAFLVTALIGPAPVSADTMAEKKDPAHQMVMTVGEMCGGCVKRITARFDSVDAVEKVVCSIEKKSVALVAKDGVKLSPKGIWEIMESIGKTPKKMITPDGTFTSKPKR</sequence>
<evidence type="ECO:0000259" key="1">
    <source>
        <dbReference type="Pfam" id="PF00403"/>
    </source>
</evidence>
<dbReference type="Pfam" id="PF00403">
    <property type="entry name" value="HMA"/>
    <property type="match status" value="1"/>
</dbReference>
<dbReference type="PATRIC" id="fig|991778.3.peg.1845"/>
<accession>F2APX5</accession>
<name>F2APX5_RHOBT</name>
<dbReference type="EMBL" id="AFAR01000097">
    <property type="protein sequence ID" value="EGF28281.1"/>
    <property type="molecule type" value="Genomic_DNA"/>
</dbReference>
<evidence type="ECO:0000313" key="3">
    <source>
        <dbReference type="Proteomes" id="UP000006222"/>
    </source>
</evidence>
<evidence type="ECO:0000313" key="2">
    <source>
        <dbReference type="EMBL" id="EGF28281.1"/>
    </source>
</evidence>
<dbReference type="GO" id="GO:0046872">
    <property type="term" value="F:metal ion binding"/>
    <property type="evidence" value="ECO:0007669"/>
    <property type="project" value="InterPro"/>
</dbReference>
<feature type="domain" description="HMA" evidence="1">
    <location>
        <begin position="50"/>
        <end position="109"/>
    </location>
</feature>